<keyword evidence="1" id="KW-0573">Peptidoglycan synthesis</keyword>
<keyword evidence="2" id="KW-0472">Membrane</keyword>
<keyword evidence="2" id="KW-1133">Transmembrane helix</keyword>
<evidence type="ECO:0000259" key="3">
    <source>
        <dbReference type="PROSITE" id="PS52029"/>
    </source>
</evidence>
<dbReference type="InterPro" id="IPR005490">
    <property type="entry name" value="LD_TPept_cat_dom"/>
</dbReference>
<dbReference type="EMBL" id="JAHLQL010000007">
    <property type="protein sequence ID" value="MBU5593108.1"/>
    <property type="molecule type" value="Genomic_DNA"/>
</dbReference>
<gene>
    <name evidence="4" type="ORF">KQI89_15270</name>
</gene>
<feature type="active site" description="Nucleophile" evidence="1">
    <location>
        <position position="357"/>
    </location>
</feature>
<feature type="domain" description="L,D-TPase catalytic" evidence="3">
    <location>
        <begin position="259"/>
        <end position="381"/>
    </location>
</feature>
<keyword evidence="5" id="KW-1185">Reference proteome</keyword>
<dbReference type="PANTHER" id="PTHR30582">
    <property type="entry name" value="L,D-TRANSPEPTIDASE"/>
    <property type="match status" value="1"/>
</dbReference>
<proteinExistence type="predicted"/>
<dbReference type="Proteomes" id="UP000736583">
    <property type="component" value="Unassembled WGS sequence"/>
</dbReference>
<dbReference type="Pfam" id="PF03734">
    <property type="entry name" value="YkuD"/>
    <property type="match status" value="1"/>
</dbReference>
<evidence type="ECO:0000313" key="4">
    <source>
        <dbReference type="EMBL" id="MBU5593108.1"/>
    </source>
</evidence>
<sequence>MVKYFQKKNLIIIFLILIIVVYSILCLNFYNNNLLKFKKCFDNGEYIKANSIILNEGSFNLIKKVKINNDLNVYFSDFIEELKTNHENNMVSEEHVAYILKEIERYNRDNSKVKELEEALPLLTNSKNEFEKGVELFNNKDYADAMKSFNKVSPFFPEYLEALDYEKKCHLSIKEDTLTKANELASGKYYSKAISLIKDNLDLLKEDKELSDKIREYEDEKNKYITSKDNEDSQAVFKNQRAFSKDTINTFGIESGTNYLVFVSINNQKTYVYKGSKNQWSLVKEFLCSTGVKGNETPKGSFTVKNKGDWFYTPKYEQGAKYWVGFKGNYLFHSLPFDKEKKNVVDTTLGEPASHGCIRLKVDESKWLYDNIPIGSKVVVN</sequence>
<dbReference type="RefSeq" id="WP_216457795.1">
    <property type="nucleotide sequence ID" value="NZ_JAHLQL010000007.1"/>
</dbReference>
<comment type="pathway">
    <text evidence="1">Cell wall biogenesis; peptidoglycan biosynthesis.</text>
</comment>
<reference evidence="4 5" key="1">
    <citation type="submission" date="2021-06" db="EMBL/GenBank/DDBJ databases">
        <authorList>
            <person name="Sun Q."/>
            <person name="Li D."/>
        </authorList>
    </citation>
    <scope>NUCLEOTIDE SEQUENCE [LARGE SCALE GENOMIC DNA]</scope>
    <source>
        <strain evidence="4 5">MSJ-4</strain>
    </source>
</reference>
<name>A0ABS6F677_9CLOT</name>
<evidence type="ECO:0000256" key="1">
    <source>
        <dbReference type="PROSITE-ProRule" id="PRU01373"/>
    </source>
</evidence>
<keyword evidence="1" id="KW-0133">Cell shape</keyword>
<accession>A0ABS6F677</accession>
<dbReference type="PANTHER" id="PTHR30582:SF2">
    <property type="entry name" value="L,D-TRANSPEPTIDASE YCIB-RELATED"/>
    <property type="match status" value="1"/>
</dbReference>
<organism evidence="4 5">
    <name type="scientific">Clostridium simiarum</name>
    <dbReference type="NCBI Taxonomy" id="2841506"/>
    <lineage>
        <taxon>Bacteria</taxon>
        <taxon>Bacillati</taxon>
        <taxon>Bacillota</taxon>
        <taxon>Clostridia</taxon>
        <taxon>Eubacteriales</taxon>
        <taxon>Clostridiaceae</taxon>
        <taxon>Clostridium</taxon>
    </lineage>
</organism>
<evidence type="ECO:0000256" key="2">
    <source>
        <dbReference type="SAM" id="Phobius"/>
    </source>
</evidence>
<dbReference type="CDD" id="cd16913">
    <property type="entry name" value="YkuD_like"/>
    <property type="match status" value="1"/>
</dbReference>
<dbReference type="PROSITE" id="PS52029">
    <property type="entry name" value="LD_TPASE"/>
    <property type="match status" value="1"/>
</dbReference>
<feature type="transmembrane region" description="Helical" evidence="2">
    <location>
        <begin position="12"/>
        <end position="30"/>
    </location>
</feature>
<evidence type="ECO:0000313" key="5">
    <source>
        <dbReference type="Proteomes" id="UP000736583"/>
    </source>
</evidence>
<protein>
    <submittedName>
        <fullName evidence="4">L,D-transpeptidase family protein</fullName>
    </submittedName>
</protein>
<dbReference type="InterPro" id="IPR050979">
    <property type="entry name" value="LD-transpeptidase"/>
</dbReference>
<keyword evidence="2" id="KW-0812">Transmembrane</keyword>
<comment type="caution">
    <text evidence="4">The sequence shown here is derived from an EMBL/GenBank/DDBJ whole genome shotgun (WGS) entry which is preliminary data.</text>
</comment>
<feature type="active site" description="Proton donor/acceptor" evidence="1">
    <location>
        <position position="333"/>
    </location>
</feature>
<keyword evidence="1" id="KW-0961">Cell wall biogenesis/degradation</keyword>